<dbReference type="SMART" id="SM00267">
    <property type="entry name" value="GGDEF"/>
    <property type="match status" value="1"/>
</dbReference>
<dbReference type="InterPro" id="IPR050469">
    <property type="entry name" value="Diguanylate_Cyclase"/>
</dbReference>
<dbReference type="CDD" id="cd01949">
    <property type="entry name" value="GGDEF"/>
    <property type="match status" value="1"/>
</dbReference>
<dbReference type="InterPro" id="IPR043128">
    <property type="entry name" value="Rev_trsase/Diguanyl_cyclase"/>
</dbReference>
<dbReference type="PANTHER" id="PTHR45138">
    <property type="entry name" value="REGULATORY COMPONENTS OF SENSORY TRANSDUCTION SYSTEM"/>
    <property type="match status" value="1"/>
</dbReference>
<protein>
    <submittedName>
        <fullName evidence="4">GGDEF domain-containing protein</fullName>
    </submittedName>
</protein>
<feature type="region of interest" description="Disordered" evidence="1">
    <location>
        <begin position="446"/>
        <end position="466"/>
    </location>
</feature>
<keyword evidence="5" id="KW-1185">Reference proteome</keyword>
<keyword evidence="2" id="KW-0472">Membrane</keyword>
<evidence type="ECO:0000313" key="5">
    <source>
        <dbReference type="Proteomes" id="UP001499967"/>
    </source>
</evidence>
<dbReference type="EMBL" id="BAAAHP010000319">
    <property type="protein sequence ID" value="GAA0907973.1"/>
    <property type="molecule type" value="Genomic_DNA"/>
</dbReference>
<feature type="transmembrane region" description="Helical" evidence="2">
    <location>
        <begin position="176"/>
        <end position="201"/>
    </location>
</feature>
<evidence type="ECO:0000313" key="4">
    <source>
        <dbReference type="EMBL" id="GAA0907973.1"/>
    </source>
</evidence>
<evidence type="ECO:0000256" key="1">
    <source>
        <dbReference type="SAM" id="MobiDB-lite"/>
    </source>
</evidence>
<evidence type="ECO:0000256" key="2">
    <source>
        <dbReference type="SAM" id="Phobius"/>
    </source>
</evidence>
<dbReference type="Proteomes" id="UP001499967">
    <property type="component" value="Unassembled WGS sequence"/>
</dbReference>
<sequence>MSAEAGAPREGHAPTVAIRRWVAGWDLWEVPRRLVAPVFTVELTAFLLMLYGVLTITPESADLRTAALICVLGVVHTEIARDVERMRRRITGEELHVDLGSVWFFMAAVLLPPGYAAVVTVLVHSHIWYRAAYRRAPLYRQVFNSAAMVLSAFAASSLMSYVFAQQAMDLFDPRALLVLVFGMLVFLTVNSALVAGAIAVSTPHARLSQMVGVWSENLLEIATLSLGALVAMAYLTNPWLALFCLPPLLVLHRAVLVRQLEEAASLDGKTGLLNAAAWHVQAERVMHRVKRRDGPPGVLVLDLDHFKAVNDTHGHLAGDHVLSAVADVLRDEVRERDLVGRFGGEEFVVMLAGLGGRGPSELEAAAERIRRRVADLRVEIPTPDGPLTVRGLSVSVGCAVMPDGGAELRDLLEVADRALYAAKGAGRNAVRMGTASTTRPALLPVTVDKNPPPAVEASGLHSNAGD</sequence>
<keyword evidence="2" id="KW-1133">Transmembrane helix</keyword>
<keyword evidence="2" id="KW-0812">Transmembrane</keyword>
<dbReference type="PANTHER" id="PTHR45138:SF9">
    <property type="entry name" value="DIGUANYLATE CYCLASE DGCM-RELATED"/>
    <property type="match status" value="1"/>
</dbReference>
<proteinExistence type="predicted"/>
<name>A0ABP3YZL3_9PSEU</name>
<dbReference type="InterPro" id="IPR000160">
    <property type="entry name" value="GGDEF_dom"/>
</dbReference>
<dbReference type="SUPFAM" id="SSF55073">
    <property type="entry name" value="Nucleotide cyclase"/>
    <property type="match status" value="1"/>
</dbReference>
<accession>A0ABP3YZL3</accession>
<dbReference type="PROSITE" id="PS50887">
    <property type="entry name" value="GGDEF"/>
    <property type="match status" value="1"/>
</dbReference>
<dbReference type="Gene3D" id="3.30.70.270">
    <property type="match status" value="1"/>
</dbReference>
<evidence type="ECO:0000259" key="3">
    <source>
        <dbReference type="PROSITE" id="PS50887"/>
    </source>
</evidence>
<dbReference type="InterPro" id="IPR029787">
    <property type="entry name" value="Nucleotide_cyclase"/>
</dbReference>
<feature type="transmembrane region" description="Helical" evidence="2">
    <location>
        <begin position="221"/>
        <end position="251"/>
    </location>
</feature>
<organism evidence="4 5">
    <name type="scientific">Pseudonocardia zijingensis</name>
    <dbReference type="NCBI Taxonomy" id="153376"/>
    <lineage>
        <taxon>Bacteria</taxon>
        <taxon>Bacillati</taxon>
        <taxon>Actinomycetota</taxon>
        <taxon>Actinomycetes</taxon>
        <taxon>Pseudonocardiales</taxon>
        <taxon>Pseudonocardiaceae</taxon>
        <taxon>Pseudonocardia</taxon>
    </lineage>
</organism>
<feature type="transmembrane region" description="Helical" evidence="2">
    <location>
        <begin position="34"/>
        <end position="57"/>
    </location>
</feature>
<reference evidence="5" key="1">
    <citation type="journal article" date="2019" name="Int. J. Syst. Evol. Microbiol.">
        <title>The Global Catalogue of Microorganisms (GCM) 10K type strain sequencing project: providing services to taxonomists for standard genome sequencing and annotation.</title>
        <authorList>
            <consortium name="The Broad Institute Genomics Platform"/>
            <consortium name="The Broad Institute Genome Sequencing Center for Infectious Disease"/>
            <person name="Wu L."/>
            <person name="Ma J."/>
        </authorList>
    </citation>
    <scope>NUCLEOTIDE SEQUENCE [LARGE SCALE GENOMIC DNA]</scope>
    <source>
        <strain evidence="5">JCM 11117</strain>
    </source>
</reference>
<dbReference type="Pfam" id="PF00990">
    <property type="entry name" value="GGDEF"/>
    <property type="match status" value="1"/>
</dbReference>
<feature type="transmembrane region" description="Helical" evidence="2">
    <location>
        <begin position="102"/>
        <end position="123"/>
    </location>
</feature>
<feature type="transmembrane region" description="Helical" evidence="2">
    <location>
        <begin position="143"/>
        <end position="164"/>
    </location>
</feature>
<dbReference type="NCBIfam" id="TIGR00254">
    <property type="entry name" value="GGDEF"/>
    <property type="match status" value="1"/>
</dbReference>
<gene>
    <name evidence="4" type="ORF">GCM10009559_76880</name>
</gene>
<comment type="caution">
    <text evidence="4">The sequence shown here is derived from an EMBL/GenBank/DDBJ whole genome shotgun (WGS) entry which is preliminary data.</text>
</comment>
<feature type="domain" description="GGDEF" evidence="3">
    <location>
        <begin position="294"/>
        <end position="435"/>
    </location>
</feature>